<keyword evidence="2" id="KW-1185">Reference proteome</keyword>
<dbReference type="Gene3D" id="3.30.110.170">
    <property type="entry name" value="Protein of unknown function (DUF541), domain 1"/>
    <property type="match status" value="1"/>
</dbReference>
<dbReference type="AlphaFoldDB" id="A1ZT90"/>
<dbReference type="Gene3D" id="3.30.70.2970">
    <property type="entry name" value="Protein of unknown function (DUF541), domain 2"/>
    <property type="match status" value="1"/>
</dbReference>
<dbReference type="InterPro" id="IPR007497">
    <property type="entry name" value="SIMPL/DUF541"/>
</dbReference>
<accession>A1ZT90</accession>
<evidence type="ECO:0000313" key="2">
    <source>
        <dbReference type="Proteomes" id="UP000004095"/>
    </source>
</evidence>
<proteinExistence type="predicted"/>
<dbReference type="Pfam" id="PF04402">
    <property type="entry name" value="SIMPL"/>
    <property type="match status" value="1"/>
</dbReference>
<dbReference type="Proteomes" id="UP000004095">
    <property type="component" value="Unassembled WGS sequence"/>
</dbReference>
<gene>
    <name evidence="1" type="ORF">M23134_07075</name>
</gene>
<protein>
    <submittedName>
        <fullName evidence="1">Uncharacterized protein</fullName>
    </submittedName>
</protein>
<dbReference type="eggNOG" id="COG2968">
    <property type="taxonomic scope" value="Bacteria"/>
</dbReference>
<comment type="caution">
    <text evidence="1">The sequence shown here is derived from an EMBL/GenBank/DDBJ whole genome shotgun (WGS) entry which is preliminary data.</text>
</comment>
<reference evidence="1 2" key="1">
    <citation type="submission" date="2007-01" db="EMBL/GenBank/DDBJ databases">
        <authorList>
            <person name="Haygood M."/>
            <person name="Podell S."/>
            <person name="Anderson C."/>
            <person name="Hopkinson B."/>
            <person name="Roe K."/>
            <person name="Barbeau K."/>
            <person name="Gaasterland T."/>
            <person name="Ferriera S."/>
            <person name="Johnson J."/>
            <person name="Kravitz S."/>
            <person name="Beeson K."/>
            <person name="Sutton G."/>
            <person name="Rogers Y.-H."/>
            <person name="Friedman R."/>
            <person name="Frazier M."/>
            <person name="Venter J.C."/>
        </authorList>
    </citation>
    <scope>NUCLEOTIDE SEQUENCE [LARGE SCALE GENOMIC DNA]</scope>
    <source>
        <strain evidence="1 2">ATCC 23134</strain>
    </source>
</reference>
<dbReference type="EMBL" id="AAWS01000034">
    <property type="protein sequence ID" value="EAY26480.1"/>
    <property type="molecule type" value="Genomic_DNA"/>
</dbReference>
<organism evidence="1 2">
    <name type="scientific">Microscilla marina ATCC 23134</name>
    <dbReference type="NCBI Taxonomy" id="313606"/>
    <lineage>
        <taxon>Bacteria</taxon>
        <taxon>Pseudomonadati</taxon>
        <taxon>Bacteroidota</taxon>
        <taxon>Cytophagia</taxon>
        <taxon>Cytophagales</taxon>
        <taxon>Microscillaceae</taxon>
        <taxon>Microscilla</taxon>
    </lineage>
</organism>
<sequence>MNKLVKNTLLAWCCLIAPHYWLTAQHAGNSYYKKRTYSSSQQAVDISNSKGTKLVVTANILKYVEADEFVAVFGLSEEAPSVKACNEKITQRLQGFVQKLKGLGIRQDDYYIDMVTQNQVYGYSFDSDKKVATEKTEGFELKKNIAIRYKDDKLLNKMLQLAAQYGIYDLIKVDYLKYNQAPIYKELWKEALKVIEQKKGVYLEVTGVKLWDKSKILSERFGAYLPGQMYQSYTAFQSASVSSPSYSRRNFTRIDKRKLKTVYYDPPNFSKYDKVLNNNPVKPMLQFHLQVTIEYDVVRKIK</sequence>
<dbReference type="OrthoDB" id="1228710at2"/>
<dbReference type="RefSeq" id="WP_002701036.1">
    <property type="nucleotide sequence ID" value="NZ_AAWS01000034.1"/>
</dbReference>
<name>A1ZT90_MICM2</name>
<evidence type="ECO:0000313" key="1">
    <source>
        <dbReference type="EMBL" id="EAY26480.1"/>
    </source>
</evidence>